<keyword evidence="9" id="KW-1133">Transmembrane helix</keyword>
<accession>A0ABZ3FWE8</accession>
<evidence type="ECO:0000256" key="9">
    <source>
        <dbReference type="SAM" id="Phobius"/>
    </source>
</evidence>
<feature type="transmembrane region" description="Helical" evidence="9">
    <location>
        <begin position="162"/>
        <end position="182"/>
    </location>
</feature>
<feature type="transmembrane region" description="Helical" evidence="9">
    <location>
        <begin position="20"/>
        <end position="40"/>
    </location>
</feature>
<dbReference type="CDD" id="cd16917">
    <property type="entry name" value="HATPase_UhpB-NarQ-NarX-like"/>
    <property type="match status" value="1"/>
</dbReference>
<evidence type="ECO:0000256" key="5">
    <source>
        <dbReference type="ARBA" id="ARBA00022741"/>
    </source>
</evidence>
<dbReference type="Proteomes" id="UP001442841">
    <property type="component" value="Chromosome"/>
</dbReference>
<dbReference type="InterPro" id="IPR050482">
    <property type="entry name" value="Sensor_HK_TwoCompSys"/>
</dbReference>
<keyword evidence="5" id="KW-0547">Nucleotide-binding</keyword>
<reference evidence="11 12" key="1">
    <citation type="submission" date="2024-04" db="EMBL/GenBank/DDBJ databases">
        <title>Isolation of an actinomycete strain from pig manure.</title>
        <authorList>
            <person name="Gong T."/>
            <person name="Yu Z."/>
            <person name="An M."/>
            <person name="Wei C."/>
            <person name="Yang W."/>
            <person name="Liu L."/>
        </authorList>
    </citation>
    <scope>NUCLEOTIDE SEQUENCE [LARGE SCALE GENOMIC DNA]</scope>
    <source>
        <strain evidence="11 12">ZF39</strain>
    </source>
</reference>
<comment type="catalytic activity">
    <reaction evidence="1">
        <text>ATP + protein L-histidine = ADP + protein N-phospho-L-histidine.</text>
        <dbReference type="EC" id="2.7.13.3"/>
    </reaction>
</comment>
<evidence type="ECO:0000313" key="11">
    <source>
        <dbReference type="EMBL" id="XAN08995.1"/>
    </source>
</evidence>
<evidence type="ECO:0000256" key="4">
    <source>
        <dbReference type="ARBA" id="ARBA00022679"/>
    </source>
</evidence>
<keyword evidence="9" id="KW-0472">Membrane</keyword>
<dbReference type="InterPro" id="IPR011712">
    <property type="entry name" value="Sig_transdc_His_kin_sub3_dim/P"/>
</dbReference>
<dbReference type="InterPro" id="IPR036890">
    <property type="entry name" value="HATPase_C_sf"/>
</dbReference>
<dbReference type="EMBL" id="CP154795">
    <property type="protein sequence ID" value="XAN08995.1"/>
    <property type="molecule type" value="Genomic_DNA"/>
</dbReference>
<gene>
    <name evidence="11" type="ORF">AADG42_17320</name>
</gene>
<dbReference type="Pfam" id="PF07730">
    <property type="entry name" value="HisKA_3"/>
    <property type="match status" value="1"/>
</dbReference>
<evidence type="ECO:0000256" key="1">
    <source>
        <dbReference type="ARBA" id="ARBA00000085"/>
    </source>
</evidence>
<evidence type="ECO:0000256" key="7">
    <source>
        <dbReference type="ARBA" id="ARBA00022840"/>
    </source>
</evidence>
<keyword evidence="3" id="KW-0597">Phosphoprotein</keyword>
<feature type="transmembrane region" description="Helical" evidence="9">
    <location>
        <begin position="52"/>
        <end position="71"/>
    </location>
</feature>
<dbReference type="PANTHER" id="PTHR24421:SF10">
    <property type="entry name" value="NITRATE_NITRITE SENSOR PROTEIN NARQ"/>
    <property type="match status" value="1"/>
</dbReference>
<evidence type="ECO:0000256" key="8">
    <source>
        <dbReference type="ARBA" id="ARBA00023012"/>
    </source>
</evidence>
<keyword evidence="4" id="KW-0808">Transferase</keyword>
<dbReference type="EC" id="2.7.13.3" evidence="2"/>
<evidence type="ECO:0000256" key="6">
    <source>
        <dbReference type="ARBA" id="ARBA00022777"/>
    </source>
</evidence>
<dbReference type="SUPFAM" id="SSF55874">
    <property type="entry name" value="ATPase domain of HSP90 chaperone/DNA topoisomerase II/histidine kinase"/>
    <property type="match status" value="1"/>
</dbReference>
<dbReference type="Gene3D" id="1.20.5.1930">
    <property type="match status" value="1"/>
</dbReference>
<keyword evidence="7" id="KW-0067">ATP-binding</keyword>
<sequence length="414" mass="43840">MVKFEVIGDGGPAPWWRSVLWVLLGAVASLVSLVFSPEGAATGPEMDSNGPMVLVILGFGVGITLLVGLFWRHRVPFLLALGSAVASMLLSIGNAIPLLALAALIGRRKGPAVWWTAAFTAFTSSAVVIADATENPRAASVQKSLFAAVDAAPTDVVPGSPLVAVLSIVIGLAVAVGGGLLMRSQRETRSARVTAAEERATSDRLGDEVARRQERERIAREVHDAMGHRLSLLNLHAGALEANSTDPRVAESAHLVRTSATAAMDDLRSLLAVLRDPMAFENANVPLSKLPEVVRESFGAGQSLSSSIYIADPERADPALSRGVYRIVQELLTNARRHAPGEQLFLTVEGSPGRGIVIDARNRYVGGRTSEAGGSRGLTGITERAELLGGQMTYGLDDGGQTFRVHVELPWREA</sequence>
<proteinExistence type="predicted"/>
<keyword evidence="8" id="KW-0902">Two-component regulatory system</keyword>
<keyword evidence="9" id="KW-0812">Transmembrane</keyword>
<feature type="transmembrane region" description="Helical" evidence="9">
    <location>
        <begin position="77"/>
        <end position="105"/>
    </location>
</feature>
<organism evidence="11 12">
    <name type="scientific">Ammonicoccus fulvus</name>
    <dbReference type="NCBI Taxonomy" id="3138240"/>
    <lineage>
        <taxon>Bacteria</taxon>
        <taxon>Bacillati</taxon>
        <taxon>Actinomycetota</taxon>
        <taxon>Actinomycetes</taxon>
        <taxon>Propionibacteriales</taxon>
        <taxon>Propionibacteriaceae</taxon>
        <taxon>Ammonicoccus</taxon>
    </lineage>
</organism>
<name>A0ABZ3FWE8_9ACTN</name>
<protein>
    <recommendedName>
        <fullName evidence="2">histidine kinase</fullName>
        <ecNumber evidence="2">2.7.13.3</ecNumber>
    </recommendedName>
</protein>
<evidence type="ECO:0000256" key="2">
    <source>
        <dbReference type="ARBA" id="ARBA00012438"/>
    </source>
</evidence>
<keyword evidence="12" id="KW-1185">Reference proteome</keyword>
<dbReference type="Gene3D" id="3.30.565.10">
    <property type="entry name" value="Histidine kinase-like ATPase, C-terminal domain"/>
    <property type="match status" value="1"/>
</dbReference>
<feature type="transmembrane region" description="Helical" evidence="9">
    <location>
        <begin position="112"/>
        <end position="130"/>
    </location>
</feature>
<dbReference type="PANTHER" id="PTHR24421">
    <property type="entry name" value="NITRATE/NITRITE SENSOR PROTEIN NARX-RELATED"/>
    <property type="match status" value="1"/>
</dbReference>
<keyword evidence="6 11" id="KW-0418">Kinase</keyword>
<evidence type="ECO:0000259" key="10">
    <source>
        <dbReference type="Pfam" id="PF07730"/>
    </source>
</evidence>
<feature type="domain" description="Signal transduction histidine kinase subgroup 3 dimerisation and phosphoacceptor" evidence="10">
    <location>
        <begin position="214"/>
        <end position="277"/>
    </location>
</feature>
<dbReference type="RefSeq" id="WP_425310429.1">
    <property type="nucleotide sequence ID" value="NZ_CP154795.1"/>
</dbReference>
<evidence type="ECO:0000313" key="12">
    <source>
        <dbReference type="Proteomes" id="UP001442841"/>
    </source>
</evidence>
<dbReference type="GO" id="GO:0016301">
    <property type="term" value="F:kinase activity"/>
    <property type="evidence" value="ECO:0007669"/>
    <property type="project" value="UniProtKB-KW"/>
</dbReference>
<evidence type="ECO:0000256" key="3">
    <source>
        <dbReference type="ARBA" id="ARBA00022553"/>
    </source>
</evidence>